<dbReference type="PANTHER" id="PTHR43646">
    <property type="entry name" value="GLYCOSYLTRANSFERASE"/>
    <property type="match status" value="1"/>
</dbReference>
<comment type="caution">
    <text evidence="11">The sequence shown here is derived from an EMBL/GenBank/DDBJ whole genome shotgun (WGS) entry which is preliminary data.</text>
</comment>
<keyword evidence="2" id="KW-1003">Cell membrane</keyword>
<evidence type="ECO:0000256" key="3">
    <source>
        <dbReference type="ARBA" id="ARBA00022676"/>
    </source>
</evidence>
<dbReference type="SUPFAM" id="SSF53448">
    <property type="entry name" value="Nucleotide-diphospho-sugar transferases"/>
    <property type="match status" value="1"/>
</dbReference>
<evidence type="ECO:0000256" key="5">
    <source>
        <dbReference type="ARBA" id="ARBA00023136"/>
    </source>
</evidence>
<evidence type="ECO:0000256" key="8">
    <source>
        <dbReference type="ARBA" id="ARBA00038120"/>
    </source>
</evidence>
<evidence type="ECO:0000256" key="1">
    <source>
        <dbReference type="ARBA" id="ARBA00004236"/>
    </source>
</evidence>
<comment type="pathway">
    <text evidence="7">Carotenoid biosynthesis; staphyloxanthin biosynthesis; staphyloxanthin from farnesyl diphosphate: step 4/5.</text>
</comment>
<evidence type="ECO:0000313" key="11">
    <source>
        <dbReference type="EMBL" id="KZS65363.1"/>
    </source>
</evidence>
<dbReference type="PANTHER" id="PTHR43646:SF2">
    <property type="entry name" value="GLYCOSYLTRANSFERASE 2-LIKE DOMAIN-CONTAINING PROTEIN"/>
    <property type="match status" value="1"/>
</dbReference>
<reference evidence="12" key="1">
    <citation type="submission" date="2016-04" db="EMBL/GenBank/DDBJ databases">
        <authorList>
            <person name="Strapagiel D."/>
            <person name="Borowka P."/>
            <person name="Marciniak B."/>
            <person name="Bakula Z."/>
            <person name="Van Ingen J."/>
            <person name="Safianowska A."/>
            <person name="Dziadek J."/>
            <person name="Jagielski T."/>
        </authorList>
    </citation>
    <scope>NUCLEOTIDE SEQUENCE [LARGE SCALE GENOMIC DNA]</scope>
    <source>
        <strain evidence="12">1010001458</strain>
    </source>
</reference>
<evidence type="ECO:0000313" key="12">
    <source>
        <dbReference type="Proteomes" id="UP000077342"/>
    </source>
</evidence>
<protein>
    <recommendedName>
        <fullName evidence="9">4,4'-diaponeurosporenoate glycosyltransferase</fullName>
    </recommendedName>
</protein>
<proteinExistence type="inferred from homology"/>
<dbReference type="Proteomes" id="UP000077342">
    <property type="component" value="Unassembled WGS sequence"/>
</dbReference>
<keyword evidence="4" id="KW-0808">Transferase</keyword>
<dbReference type="EMBL" id="LWCI01000066">
    <property type="protein sequence ID" value="KZS65363.1"/>
    <property type="molecule type" value="Genomic_DNA"/>
</dbReference>
<evidence type="ECO:0000256" key="2">
    <source>
        <dbReference type="ARBA" id="ARBA00022475"/>
    </source>
</evidence>
<gene>
    <name evidence="11" type="ORF">A4G28_25130</name>
</gene>
<dbReference type="Gene3D" id="3.90.550.10">
    <property type="entry name" value="Spore Coat Polysaccharide Biosynthesis Protein SpsA, Chain A"/>
    <property type="match status" value="1"/>
</dbReference>
<comment type="similarity">
    <text evidence="8">Belongs to the glycosyltransferase 2 family. CrtQ subfamily.</text>
</comment>
<dbReference type="GO" id="GO:0016757">
    <property type="term" value="F:glycosyltransferase activity"/>
    <property type="evidence" value="ECO:0007669"/>
    <property type="project" value="UniProtKB-KW"/>
</dbReference>
<dbReference type="AlphaFoldDB" id="A0A164CZ68"/>
<keyword evidence="12" id="KW-1185">Reference proteome</keyword>
<comment type="function">
    <text evidence="6">Catalyzes the glycosylation of 4,4'-diaponeurosporenoate, i.e. the esterification of glucose at the C1'' position with the carboxyl group of 4,4'-diaponeurosporenic acid, to form glycosyl-4,4'-diaponeurosporenoate. This is a step in the biosynthesis of staphyloxanthin, an orange pigment present in most staphylococci strains.</text>
</comment>
<name>A0A164CZ68_9MYCO</name>
<evidence type="ECO:0000256" key="6">
    <source>
        <dbReference type="ARBA" id="ARBA00037281"/>
    </source>
</evidence>
<dbReference type="GO" id="GO:0005886">
    <property type="term" value="C:plasma membrane"/>
    <property type="evidence" value="ECO:0007669"/>
    <property type="project" value="UniProtKB-SubCell"/>
</dbReference>
<keyword evidence="5" id="KW-0472">Membrane</keyword>
<evidence type="ECO:0000256" key="9">
    <source>
        <dbReference type="ARBA" id="ARBA00040345"/>
    </source>
</evidence>
<dbReference type="InterPro" id="IPR029044">
    <property type="entry name" value="Nucleotide-diphossugar_trans"/>
</dbReference>
<evidence type="ECO:0000256" key="4">
    <source>
        <dbReference type="ARBA" id="ARBA00022679"/>
    </source>
</evidence>
<comment type="subcellular location">
    <subcellularLocation>
        <location evidence="1">Cell membrane</location>
    </subcellularLocation>
</comment>
<keyword evidence="3" id="KW-0328">Glycosyltransferase</keyword>
<accession>A0A164CZ68</accession>
<sequence>MTKARYLLHPDLIGLIPCGGSLTTGLLDRRIEETLIDDPAKDPRLSVVVRVFNEATKLEKLFEDIDNQQFSREIEVVVVDNGSSDRSPEVAKHYGAELVRLAQSDFTYPKSLNLGVQAASHAVVFVTVAHVRLSSSHNLHAGARHFSKNNDVAGAYGVVLPNEGASFVERWGALTGMNQWLARPARPARRTGPGLLSATGAMISKSAWQELGGFDDRYQAGGEDTALGKSMLKSGYHIIQEPALTVHHSHGLGLKDSVKQGIHQLQILGEPKEFDKKKLLARRPDLRAGEPVSDT</sequence>
<evidence type="ECO:0000259" key="10">
    <source>
        <dbReference type="Pfam" id="PF00535"/>
    </source>
</evidence>
<dbReference type="Pfam" id="PF00535">
    <property type="entry name" value="Glycos_transf_2"/>
    <property type="match status" value="1"/>
</dbReference>
<evidence type="ECO:0000256" key="7">
    <source>
        <dbReference type="ARBA" id="ARBA00037904"/>
    </source>
</evidence>
<organism evidence="11 12">
    <name type="scientific">Mycobacterium ostraviense</name>
    <dbReference type="NCBI Taxonomy" id="2738409"/>
    <lineage>
        <taxon>Bacteria</taxon>
        <taxon>Bacillati</taxon>
        <taxon>Actinomycetota</taxon>
        <taxon>Actinomycetes</taxon>
        <taxon>Mycobacteriales</taxon>
        <taxon>Mycobacteriaceae</taxon>
        <taxon>Mycobacterium</taxon>
    </lineage>
</organism>
<feature type="domain" description="Glycosyltransferase 2-like" evidence="10">
    <location>
        <begin position="46"/>
        <end position="154"/>
    </location>
</feature>
<dbReference type="InterPro" id="IPR001173">
    <property type="entry name" value="Glyco_trans_2-like"/>
</dbReference>
<dbReference type="RefSeq" id="WP_075509703.1">
    <property type="nucleotide sequence ID" value="NZ_CP089224.1"/>
</dbReference>